<feature type="domain" description="EGF-like" evidence="3">
    <location>
        <begin position="87"/>
        <end position="122"/>
    </location>
</feature>
<dbReference type="SUPFAM" id="SSF57184">
    <property type="entry name" value="Growth factor receptor domain"/>
    <property type="match status" value="2"/>
</dbReference>
<feature type="domain" description="EGF-like" evidence="3">
    <location>
        <begin position="19"/>
        <end position="56"/>
    </location>
</feature>
<evidence type="ECO:0000259" key="3">
    <source>
        <dbReference type="SMART" id="SM00181"/>
    </source>
</evidence>
<feature type="signal peptide" evidence="2">
    <location>
        <begin position="1"/>
        <end position="25"/>
    </location>
</feature>
<dbReference type="InterPro" id="IPR000742">
    <property type="entry name" value="EGF"/>
</dbReference>
<accession>A0ABY7F9R8</accession>
<proteinExistence type="predicted"/>
<dbReference type="Proteomes" id="UP001164746">
    <property type="component" value="Chromosome 10"/>
</dbReference>
<sequence>MEIKVFLKIVVFVSFGFYLCGGTQCDSNCTECDGSASSGACLKCEDGFYPNQFNCQPCTYPNCKTCSNPSTCDSCKDGFWGETCIATCAEGCVNETCNTSNGFCSCLTNFTEKNAMDNVQTIVFLPLALVLVVIACVNKDILGHRVAHNVAIIAPIVQISRHAHCVKQESSVIRVNPFVNAMAMQNESVSLAEQTVCLAIITCALHVVQENMEVNVSIRARLLAMMCVTIKSCVSGYYGHHCEFECNCEFGCDHLQGHCLNEACPINCNDTCDVSSHTCYSCSRGYHGPYCNFTCPGKCADSRCYSNGSCLSCETGYYGNSCNMECQQMCESNKCRQNDGLCEVCPANCVSCESNTACTRCKESKYGQICSLSCNDKCTDKMCNIKGECYNCSSVSAFGSYCNLTCNHECYLSSCDRYTGACKSCKNNSVFGIFCSETCSPYCLGNKCERESGVCLNGCSDGYFGAKCDQECSKGCRNSSGTICDLEGTCLGGCTKGYLGQRCFS</sequence>
<keyword evidence="2" id="KW-0732">Signal</keyword>
<feature type="domain" description="EGF-like" evidence="3">
    <location>
        <begin position="57"/>
        <end position="85"/>
    </location>
</feature>
<dbReference type="PANTHER" id="PTHR24043">
    <property type="entry name" value="SCAVENGER RECEPTOR CLASS F"/>
    <property type="match status" value="1"/>
</dbReference>
<dbReference type="SMART" id="SM00181">
    <property type="entry name" value="EGF"/>
    <property type="match status" value="7"/>
</dbReference>
<keyword evidence="5" id="KW-1185">Reference proteome</keyword>
<dbReference type="InterPro" id="IPR009030">
    <property type="entry name" value="Growth_fac_rcpt_cys_sf"/>
</dbReference>
<feature type="domain" description="EGF-like" evidence="3">
    <location>
        <begin position="438"/>
        <end position="469"/>
    </location>
</feature>
<name>A0ABY7F9R8_MYAAR</name>
<evidence type="ECO:0000313" key="4">
    <source>
        <dbReference type="EMBL" id="WAR16061.1"/>
    </source>
</evidence>
<organism evidence="4 5">
    <name type="scientific">Mya arenaria</name>
    <name type="common">Soft-shell clam</name>
    <dbReference type="NCBI Taxonomy" id="6604"/>
    <lineage>
        <taxon>Eukaryota</taxon>
        <taxon>Metazoa</taxon>
        <taxon>Spiralia</taxon>
        <taxon>Lophotrochozoa</taxon>
        <taxon>Mollusca</taxon>
        <taxon>Bivalvia</taxon>
        <taxon>Autobranchia</taxon>
        <taxon>Heteroconchia</taxon>
        <taxon>Euheterodonta</taxon>
        <taxon>Imparidentia</taxon>
        <taxon>Neoheterodontei</taxon>
        <taxon>Myida</taxon>
        <taxon>Myoidea</taxon>
        <taxon>Myidae</taxon>
        <taxon>Mya</taxon>
    </lineage>
</organism>
<feature type="domain" description="EGF-like" evidence="3">
    <location>
        <begin position="471"/>
        <end position="504"/>
    </location>
</feature>
<dbReference type="InterPro" id="IPR042635">
    <property type="entry name" value="MEGF10/SREC1/2-like"/>
</dbReference>
<feature type="chain" id="PRO_5047273408" evidence="2">
    <location>
        <begin position="26"/>
        <end position="505"/>
    </location>
</feature>
<dbReference type="Gene3D" id="2.10.220.10">
    <property type="entry name" value="Hormone Receptor, Insulin-like Growth Factor Receptor 1, Chain A, domain 2"/>
    <property type="match status" value="1"/>
</dbReference>
<dbReference type="PANTHER" id="PTHR24043:SF8">
    <property type="entry name" value="EGF-LIKE DOMAIN-CONTAINING PROTEIN"/>
    <property type="match status" value="1"/>
</dbReference>
<evidence type="ECO:0000256" key="1">
    <source>
        <dbReference type="ARBA" id="ARBA00022536"/>
    </source>
</evidence>
<feature type="domain" description="EGF-like" evidence="3">
    <location>
        <begin position="294"/>
        <end position="323"/>
    </location>
</feature>
<evidence type="ECO:0000313" key="5">
    <source>
        <dbReference type="Proteomes" id="UP001164746"/>
    </source>
</evidence>
<gene>
    <name evidence="4" type="ORF">MAR_030655</name>
</gene>
<dbReference type="EMBL" id="CP111021">
    <property type="protein sequence ID" value="WAR16061.1"/>
    <property type="molecule type" value="Genomic_DNA"/>
</dbReference>
<keyword evidence="1" id="KW-0245">EGF-like domain</keyword>
<protein>
    <submittedName>
        <fullName evidence="4">TENX-like protein</fullName>
    </submittedName>
</protein>
<feature type="non-terminal residue" evidence="4">
    <location>
        <position position="505"/>
    </location>
</feature>
<evidence type="ECO:0000256" key="2">
    <source>
        <dbReference type="SAM" id="SignalP"/>
    </source>
</evidence>
<feature type="domain" description="EGF-like" evidence="3">
    <location>
        <begin position="245"/>
        <end position="292"/>
    </location>
</feature>
<reference evidence="4" key="1">
    <citation type="submission" date="2022-11" db="EMBL/GenBank/DDBJ databases">
        <title>Centuries of genome instability and evolution in soft-shell clam transmissible cancer (bioRxiv).</title>
        <authorList>
            <person name="Hart S.F.M."/>
            <person name="Yonemitsu M.A."/>
            <person name="Giersch R.M."/>
            <person name="Beal B.F."/>
            <person name="Arriagada G."/>
            <person name="Davis B.W."/>
            <person name="Ostrander E.A."/>
            <person name="Goff S.P."/>
            <person name="Metzger M.J."/>
        </authorList>
    </citation>
    <scope>NUCLEOTIDE SEQUENCE</scope>
    <source>
        <strain evidence="4">MELC-2E11</strain>
        <tissue evidence="4">Siphon/mantle</tissue>
    </source>
</reference>